<gene>
    <name evidence="11" type="ORF">OIU74_022631</name>
</gene>
<reference evidence="11" key="2">
    <citation type="journal article" date="2023" name="Int. J. Mol. Sci.">
        <title>De Novo Assembly and Annotation of 11 Diverse Shrub Willow (Salix) Genomes Reveals Novel Gene Organization in Sex-Linked Regions.</title>
        <authorList>
            <person name="Hyden B."/>
            <person name="Feng K."/>
            <person name="Yates T.B."/>
            <person name="Jawdy S."/>
            <person name="Cereghino C."/>
            <person name="Smart L.B."/>
            <person name="Muchero W."/>
        </authorList>
    </citation>
    <scope>NUCLEOTIDE SEQUENCE</scope>
    <source>
        <tissue evidence="11">Shoot tip</tissue>
    </source>
</reference>
<feature type="domain" description="Bifunctional inhibitor/plant lipid transfer protein/seed storage helical" evidence="10">
    <location>
        <begin position="230"/>
        <end position="307"/>
    </location>
</feature>
<dbReference type="PRINTS" id="PR00382">
    <property type="entry name" value="LIPIDTRNSFER"/>
</dbReference>
<dbReference type="Proteomes" id="UP001151752">
    <property type="component" value="Chromosome 8"/>
</dbReference>
<evidence type="ECO:0000313" key="12">
    <source>
        <dbReference type="Proteomes" id="UP001151752"/>
    </source>
</evidence>
<protein>
    <submittedName>
        <fullName evidence="11">BIFUNCTIONAL INHIBITOR/LIPID-TRANSFER PROTEIN/SEED STORAGE 2S ALBUMIN SUPERFAMILY PROTEIN</fullName>
    </submittedName>
</protein>
<reference evidence="11" key="1">
    <citation type="submission" date="2022-11" db="EMBL/GenBank/DDBJ databases">
        <authorList>
            <person name="Hyden B.L."/>
            <person name="Feng K."/>
            <person name="Yates T."/>
            <person name="Jawdy S."/>
            <person name="Smart L.B."/>
            <person name="Muchero W."/>
        </authorList>
    </citation>
    <scope>NUCLEOTIDE SEQUENCE</scope>
    <source>
        <tissue evidence="11">Shoot tip</tissue>
    </source>
</reference>
<keyword evidence="7" id="KW-0325">Glycoprotein</keyword>
<dbReference type="CDD" id="cd00010">
    <property type="entry name" value="AAI_LTSS"/>
    <property type="match status" value="1"/>
</dbReference>
<keyword evidence="4" id="KW-0472">Membrane</keyword>
<dbReference type="FunFam" id="1.10.110.10:FF:000001">
    <property type="entry name" value="Bifunctional inhibitor/lipid-transfer protein/seed storage 2S albumin superfamily protein"/>
    <property type="match status" value="1"/>
</dbReference>
<feature type="compositionally biased region" description="Polar residues" evidence="9">
    <location>
        <begin position="332"/>
        <end position="344"/>
    </location>
</feature>
<keyword evidence="5" id="KW-0732">Signal</keyword>
<evidence type="ECO:0000256" key="6">
    <source>
        <dbReference type="ARBA" id="ARBA00023157"/>
    </source>
</evidence>
<dbReference type="GO" id="GO:0006869">
    <property type="term" value="P:lipid transport"/>
    <property type="evidence" value="ECO:0007669"/>
    <property type="project" value="InterPro"/>
</dbReference>
<keyword evidence="12" id="KW-1185">Reference proteome</keyword>
<dbReference type="GO" id="GO:0005886">
    <property type="term" value="C:plasma membrane"/>
    <property type="evidence" value="ECO:0007669"/>
    <property type="project" value="UniProtKB-SubCell"/>
</dbReference>
<keyword evidence="4" id="KW-0336">GPI-anchor</keyword>
<dbReference type="GO" id="GO:0008289">
    <property type="term" value="F:lipid binding"/>
    <property type="evidence" value="ECO:0007669"/>
    <property type="project" value="InterPro"/>
</dbReference>
<dbReference type="SMART" id="SM00499">
    <property type="entry name" value="AAI"/>
    <property type="match status" value="1"/>
</dbReference>
<dbReference type="InterPro" id="IPR016140">
    <property type="entry name" value="Bifunc_inhib/LTP/seed_store"/>
</dbReference>
<evidence type="ECO:0000256" key="2">
    <source>
        <dbReference type="ARBA" id="ARBA00009748"/>
    </source>
</evidence>
<dbReference type="InterPro" id="IPR036312">
    <property type="entry name" value="Bifun_inhib/LTP/seed_sf"/>
</dbReference>
<dbReference type="SUPFAM" id="SSF47699">
    <property type="entry name" value="Bifunctional inhibitor/lipid-transfer protein/seed storage 2S albumin"/>
    <property type="match status" value="1"/>
</dbReference>
<proteinExistence type="inferred from homology"/>
<keyword evidence="3" id="KW-1003">Cell membrane</keyword>
<sequence length="371" mass="39143">MMKLITRLSGAMLVSTAAQRIQITGEFIAIIVGGVTITGIECLRQGIAAPRCCSVCGFVLRCLDVAETGREGHQLFTAPGRRTWRGCGGGEELGDSDRRTFPVTRVSSPTPFHGLKFTDLIFHFSTAKARGGKLMASNLAISHPEPREEFSDLKNHVSLILKGKVPIKAIFLSPRPIKLLKRNNNQEIFTFHEHFRNLTGDSMARTAMSMGLAMVLVTMLCARAMAQSDCTSVLISLSPCLNYITGNSSTPSSQCCTQLASVVRSSPQCLCQVLNGGGTSLGINVNQTQAIALPGACKVQTPPISSCNGASPAASPAGAPEAPSSPSGTGSKTVPSTQTDGTSGASSIKFSIPLLLLLFSASYVSAFTKIF</sequence>
<evidence type="ECO:0000256" key="1">
    <source>
        <dbReference type="ARBA" id="ARBA00004609"/>
    </source>
</evidence>
<dbReference type="GO" id="GO:0098552">
    <property type="term" value="C:side of membrane"/>
    <property type="evidence" value="ECO:0007669"/>
    <property type="project" value="UniProtKB-KW"/>
</dbReference>
<dbReference type="Pfam" id="PF14368">
    <property type="entry name" value="LTP_2"/>
    <property type="match status" value="1"/>
</dbReference>
<feature type="compositionally biased region" description="Low complexity" evidence="9">
    <location>
        <begin position="309"/>
        <end position="331"/>
    </location>
</feature>
<comment type="caution">
    <text evidence="11">The sequence shown here is derived from an EMBL/GenBank/DDBJ whole genome shotgun (WGS) entry which is preliminary data.</text>
</comment>
<comment type="similarity">
    <text evidence="2">Belongs to the plant LTP family.</text>
</comment>
<evidence type="ECO:0000256" key="5">
    <source>
        <dbReference type="ARBA" id="ARBA00022729"/>
    </source>
</evidence>
<comment type="subcellular location">
    <subcellularLocation>
        <location evidence="1">Cell membrane</location>
        <topology evidence="1">Lipid-anchor</topology>
        <topology evidence="1">GPI-anchor</topology>
    </subcellularLocation>
</comment>
<accession>A0A9Q0WLB0</accession>
<evidence type="ECO:0000256" key="9">
    <source>
        <dbReference type="SAM" id="MobiDB-lite"/>
    </source>
</evidence>
<keyword evidence="6" id="KW-1015">Disulfide bond</keyword>
<evidence type="ECO:0000256" key="8">
    <source>
        <dbReference type="ARBA" id="ARBA00023288"/>
    </source>
</evidence>
<name>A0A9Q0WLB0_9ROSI</name>
<evidence type="ECO:0000313" key="11">
    <source>
        <dbReference type="EMBL" id="KAJ6768999.1"/>
    </source>
</evidence>
<keyword evidence="8" id="KW-0449">Lipoprotein</keyword>
<organism evidence="11 12">
    <name type="scientific">Salix koriyanagi</name>
    <dbReference type="NCBI Taxonomy" id="2511006"/>
    <lineage>
        <taxon>Eukaryota</taxon>
        <taxon>Viridiplantae</taxon>
        <taxon>Streptophyta</taxon>
        <taxon>Embryophyta</taxon>
        <taxon>Tracheophyta</taxon>
        <taxon>Spermatophyta</taxon>
        <taxon>Magnoliopsida</taxon>
        <taxon>eudicotyledons</taxon>
        <taxon>Gunneridae</taxon>
        <taxon>Pentapetalae</taxon>
        <taxon>rosids</taxon>
        <taxon>fabids</taxon>
        <taxon>Malpighiales</taxon>
        <taxon>Salicaceae</taxon>
        <taxon>Saliceae</taxon>
        <taxon>Salix</taxon>
    </lineage>
</organism>
<evidence type="ECO:0000256" key="7">
    <source>
        <dbReference type="ARBA" id="ARBA00023180"/>
    </source>
</evidence>
<dbReference type="InterPro" id="IPR000528">
    <property type="entry name" value="Plant_nsLTP"/>
</dbReference>
<dbReference type="Gene3D" id="1.10.110.10">
    <property type="entry name" value="Plant lipid-transfer and hydrophobic proteins"/>
    <property type="match status" value="1"/>
</dbReference>
<evidence type="ECO:0000259" key="10">
    <source>
        <dbReference type="SMART" id="SM00499"/>
    </source>
</evidence>
<dbReference type="AlphaFoldDB" id="A0A9Q0WLB0"/>
<dbReference type="InterPro" id="IPR043325">
    <property type="entry name" value="LTSS"/>
</dbReference>
<evidence type="ECO:0000256" key="3">
    <source>
        <dbReference type="ARBA" id="ARBA00022475"/>
    </source>
</evidence>
<feature type="region of interest" description="Disordered" evidence="9">
    <location>
        <begin position="308"/>
        <end position="344"/>
    </location>
</feature>
<evidence type="ECO:0000256" key="4">
    <source>
        <dbReference type="ARBA" id="ARBA00022622"/>
    </source>
</evidence>
<dbReference type="PANTHER" id="PTHR33044">
    <property type="entry name" value="BIFUNCTIONAL INHIBITOR/LIPID-TRANSFER PROTEIN/SEED STORAGE 2S ALBUMIN SUPERFAMILY PROTEIN-RELATED"/>
    <property type="match status" value="1"/>
</dbReference>
<dbReference type="EMBL" id="JAPFFM010000003">
    <property type="protein sequence ID" value="KAJ6768999.1"/>
    <property type="molecule type" value="Genomic_DNA"/>
</dbReference>